<dbReference type="AlphaFoldDB" id="A0AAV7E0U5"/>
<organism evidence="3 4">
    <name type="scientific">Aristolochia fimbriata</name>
    <name type="common">White veined hardy Dutchman's pipe vine</name>
    <dbReference type="NCBI Taxonomy" id="158543"/>
    <lineage>
        <taxon>Eukaryota</taxon>
        <taxon>Viridiplantae</taxon>
        <taxon>Streptophyta</taxon>
        <taxon>Embryophyta</taxon>
        <taxon>Tracheophyta</taxon>
        <taxon>Spermatophyta</taxon>
        <taxon>Magnoliopsida</taxon>
        <taxon>Magnoliidae</taxon>
        <taxon>Piperales</taxon>
        <taxon>Aristolochiaceae</taxon>
        <taxon>Aristolochia</taxon>
    </lineage>
</organism>
<evidence type="ECO:0000313" key="4">
    <source>
        <dbReference type="Proteomes" id="UP000825729"/>
    </source>
</evidence>
<dbReference type="GO" id="GO:0016567">
    <property type="term" value="P:protein ubiquitination"/>
    <property type="evidence" value="ECO:0007669"/>
    <property type="project" value="InterPro"/>
</dbReference>
<dbReference type="InterPro" id="IPR033270">
    <property type="entry name" value="VPRBP/DCAF1"/>
</dbReference>
<comment type="subcellular location">
    <subcellularLocation>
        <location evidence="1">Nucleus</location>
    </subcellularLocation>
</comment>
<reference evidence="3 4" key="1">
    <citation type="submission" date="2021-07" db="EMBL/GenBank/DDBJ databases">
        <title>The Aristolochia fimbriata genome: insights into angiosperm evolution, floral development and chemical biosynthesis.</title>
        <authorList>
            <person name="Jiao Y."/>
        </authorList>
    </citation>
    <scope>NUCLEOTIDE SEQUENCE [LARGE SCALE GENOMIC DNA]</scope>
    <source>
        <strain evidence="3">IBCAS-2021</strain>
        <tissue evidence="3">Leaf</tissue>
    </source>
</reference>
<dbReference type="GO" id="GO:0005634">
    <property type="term" value="C:nucleus"/>
    <property type="evidence" value="ECO:0007669"/>
    <property type="project" value="UniProtKB-SubCell"/>
</dbReference>
<protein>
    <submittedName>
        <fullName evidence="3">Uncharacterized protein</fullName>
    </submittedName>
</protein>
<comment type="caution">
    <text evidence="3">The sequence shown here is derived from an EMBL/GenBank/DDBJ whole genome shotgun (WGS) entry which is preliminary data.</text>
</comment>
<gene>
    <name evidence="3" type="ORF">H6P81_018097</name>
</gene>
<accession>A0AAV7E0U5</accession>
<sequence>MGKSKPTDAEILRTYATGLLSIALPGGGKVVEDALTSGLSAKLMHYLRTRAIGEASTTQNDTLYMMECKYASAGDVAAKLGTGAALEALNNTNDEEEPEQHSKHKEALNDFKLLPEVLELICALATHRQFAALFVDQDGMQKLLAVPRESQTYTDLSLCLLKIGSLQGIMKRVCALPSDVVNQMVELALQLLECPQDQARKNAAEFFAAAFVFRAVLDSFDTQGGLKKMLNLLHRAASVGSGNNSGALRSQSNVSTLRNDRSPAEVMTALEKQIALHTGVALRQYFRAHLLLLKKMLNLLHRAASVGSGNNSGALRSQSNVSTLRNDRSPAEVMTALEKQIALHTGVALRQYFRAHLLLLKKMLNLLHRAASVGSGNNSGALRSQSNVSTLRNDRSPAEVMTALEKQIALHAVVDKFLDSNGHITLLELCQAPVEQYVDDLTQYAFGVLQIVTLVFRGRKKILDATLSNGRVGMAVILHVANGAGYVDPEFPSLHPEAGRDNQES</sequence>
<evidence type="ECO:0000256" key="2">
    <source>
        <dbReference type="ARBA" id="ARBA00023242"/>
    </source>
</evidence>
<dbReference type="GO" id="GO:0080008">
    <property type="term" value="C:Cul4-RING E3 ubiquitin ligase complex"/>
    <property type="evidence" value="ECO:0007669"/>
    <property type="project" value="TreeGrafter"/>
</dbReference>
<proteinExistence type="predicted"/>
<dbReference type="Proteomes" id="UP000825729">
    <property type="component" value="Unassembled WGS sequence"/>
</dbReference>
<keyword evidence="2" id="KW-0539">Nucleus</keyword>
<dbReference type="PANTHER" id="PTHR13129:SF4">
    <property type="entry name" value="DDB1- AND CUL4-ASSOCIATED FACTOR 1"/>
    <property type="match status" value="1"/>
</dbReference>
<dbReference type="PANTHER" id="PTHR13129">
    <property type="entry name" value="VPRBP PROTEIN-RELATED"/>
    <property type="match status" value="1"/>
</dbReference>
<name>A0AAV7E0U5_ARIFI</name>
<keyword evidence="4" id="KW-1185">Reference proteome</keyword>
<evidence type="ECO:0000256" key="1">
    <source>
        <dbReference type="ARBA" id="ARBA00004123"/>
    </source>
</evidence>
<evidence type="ECO:0000313" key="3">
    <source>
        <dbReference type="EMBL" id="KAG9442243.1"/>
    </source>
</evidence>
<dbReference type="EMBL" id="JAINDJ010000007">
    <property type="protein sequence ID" value="KAG9442243.1"/>
    <property type="molecule type" value="Genomic_DNA"/>
</dbReference>